<reference evidence="7 8" key="1">
    <citation type="submission" date="2020-04" db="EMBL/GenBank/DDBJ databases">
        <title>A Flavivirga sp. nov.</title>
        <authorList>
            <person name="Sun X."/>
        </authorList>
    </citation>
    <scope>NUCLEOTIDE SEQUENCE [LARGE SCALE GENOMIC DNA]</scope>
    <source>
        <strain evidence="7 8">Y03</strain>
    </source>
</reference>
<evidence type="ECO:0000256" key="3">
    <source>
        <dbReference type="SAM" id="SignalP"/>
    </source>
</evidence>
<dbReference type="Gene3D" id="2.60.40.10">
    <property type="entry name" value="Immunoglobulins"/>
    <property type="match status" value="1"/>
</dbReference>
<dbReference type="NCBIfam" id="TIGR04183">
    <property type="entry name" value="Por_Secre_tail"/>
    <property type="match status" value="1"/>
</dbReference>
<evidence type="ECO:0000256" key="2">
    <source>
        <dbReference type="ARBA" id="ARBA00022737"/>
    </source>
</evidence>
<feature type="domain" description="Ricin B lectin" evidence="4">
    <location>
        <begin position="903"/>
        <end position="1014"/>
    </location>
</feature>
<sequence>MIKIKNLLIKNRDIWKIAFSACLLFISSFVSAQTHNWTRTNPGGGGWFGCVGASKSGIVLAGSDLSGAYRSRDGGQTWDVCGASRGFNGTHVSGLGFHRTNGNIMFIAGGGIHKTTNGGDSWQSVLGGGGYITDIEFSTDKPWMGYASRHQGNWNTTNAQIYKTTNTGNSWSQVDTNFPNLRIIKLVVDPTEGNTVYAITGRGRPVCSVADVYKSTDGGVTWQNKTTSNFEGFTEVADMAIDPQNPSTLYLTTVKADCANQFWMDGRDSKLYKSTNGGNSWTKIQDQGGVIFVHPTTSKITIIDPIVVATWNPKSGTRVSTNGGATFTKTSDVGTWGTAFHGETQRTYNSVKDGYGRTVAEDLSNPNNYYWINSQWVNGSKDGGTTFDILHSNEVSPGKWQSTGVDNMVNIDMMISPKNPNIIYFCLGDMGLWRSLDKAQTWENCNTDDSKYGWGNGRGGNGTSVVADPDRENVVWVTIGEGYILKSTNKGERSSWSESNNGIPLNGRINGLSLDVNSPTNNRTMYVVEEGDVYKSTNDGSNWSRVLDNKFCQFTAVDQFDGNLVYAGGTKGLWRSTNGGQNWSRMNNLNDLPADNNDLSIRNQRYKGIYDIDTDPNNPNWVYVTVLGDGENRGLFRSKNKGNTWEKLLTDKYMRKVAIMPKNSNIIYATSSSAMGSGGLRDGSNGVWFSNNGGATWSKQNQGAAYPLFNAVDVSNENNPYVLAGSQGTGFQKANVPVPGGGGGNGISASFVNPSDQQNFSNPASVYVKVNASDANGNISHVKLFLNNTLVRQENVAPYEWNATGQNDPVLKNMSPGNYILKAVATDNSGNTKEIFRPFTVSDGNVGNPIVTIRKSNAIGFAIDGNVGGANGQNVKLWAYDQNNVNQQWEEISRGNGFYSYKKKNTNFCIDGSNGSGNGKNVKLWTCSDTNQNQQFKKLSVGNGLFHLQKRNAIGFAIDGNPGGANNQNVQMWASNTSNQNQQWSFTQVGNTNKQSHKANNPTALSVNPKANDAAVLSVYPNPTNELLNILGLAQGAHTFNVISSAGRLVMSGDIQVNENDTTAALNVNGLSTGIYTLSLGDKKVRFVVK</sequence>
<evidence type="ECO:0000256" key="1">
    <source>
        <dbReference type="ARBA" id="ARBA00022729"/>
    </source>
</evidence>
<comment type="caution">
    <text evidence="7">The sequence shown here is derived from an EMBL/GenBank/DDBJ whole genome shotgun (WGS) entry which is preliminary data.</text>
</comment>
<dbReference type="Gene3D" id="2.80.10.50">
    <property type="match status" value="1"/>
</dbReference>
<dbReference type="InterPro" id="IPR052025">
    <property type="entry name" value="Xyloglucanase_GH74"/>
</dbReference>
<dbReference type="InterPro" id="IPR026444">
    <property type="entry name" value="Secre_tail"/>
</dbReference>
<feature type="domain" description="Sortilin N-terminal" evidence="5">
    <location>
        <begin position="160"/>
        <end position="288"/>
    </location>
</feature>
<dbReference type="CDD" id="cd15482">
    <property type="entry name" value="Sialidase_non-viral"/>
    <property type="match status" value="1"/>
</dbReference>
<organism evidence="7 8">
    <name type="scientific">Flavivirga algicola</name>
    <dbReference type="NCBI Taxonomy" id="2729136"/>
    <lineage>
        <taxon>Bacteria</taxon>
        <taxon>Pseudomonadati</taxon>
        <taxon>Bacteroidota</taxon>
        <taxon>Flavobacteriia</taxon>
        <taxon>Flavobacteriales</taxon>
        <taxon>Flavobacteriaceae</taxon>
        <taxon>Flavivirga</taxon>
    </lineage>
</organism>
<feature type="chain" id="PRO_5046993887" evidence="3">
    <location>
        <begin position="33"/>
        <end position="1090"/>
    </location>
</feature>
<evidence type="ECO:0000313" key="8">
    <source>
        <dbReference type="Proteomes" id="UP000746690"/>
    </source>
</evidence>
<dbReference type="Gene3D" id="2.130.10.10">
    <property type="entry name" value="YVTN repeat-like/Quinoprotein amine dehydrogenase"/>
    <property type="match status" value="6"/>
</dbReference>
<evidence type="ECO:0000259" key="6">
    <source>
        <dbReference type="Pfam" id="PF18962"/>
    </source>
</evidence>
<dbReference type="Pfam" id="PF15902">
    <property type="entry name" value="Sortilin-Vps10"/>
    <property type="match status" value="1"/>
</dbReference>
<proteinExistence type="predicted"/>
<gene>
    <name evidence="7" type="ORF">HHX25_19365</name>
</gene>
<keyword evidence="8" id="KW-1185">Reference proteome</keyword>
<feature type="signal peptide" evidence="3">
    <location>
        <begin position="1"/>
        <end position="32"/>
    </location>
</feature>
<evidence type="ECO:0000259" key="4">
    <source>
        <dbReference type="Pfam" id="PF00652"/>
    </source>
</evidence>
<dbReference type="PROSITE" id="PS50231">
    <property type="entry name" value="RICIN_B_LECTIN"/>
    <property type="match status" value="1"/>
</dbReference>
<keyword evidence="2" id="KW-0677">Repeat</keyword>
<dbReference type="Pfam" id="PF00652">
    <property type="entry name" value="Ricin_B_lectin"/>
    <property type="match status" value="1"/>
</dbReference>
<protein>
    <submittedName>
        <fullName evidence="7">T9SS type A sorting domain-containing protein</fullName>
    </submittedName>
</protein>
<dbReference type="EMBL" id="JABBHF010000014">
    <property type="protein sequence ID" value="NMH89675.1"/>
    <property type="molecule type" value="Genomic_DNA"/>
</dbReference>
<evidence type="ECO:0000313" key="7">
    <source>
        <dbReference type="EMBL" id="NMH89675.1"/>
    </source>
</evidence>
<name>A0ABX1S348_9FLAO</name>
<dbReference type="InterPro" id="IPR031778">
    <property type="entry name" value="Sortilin_N"/>
</dbReference>
<dbReference type="Proteomes" id="UP000746690">
    <property type="component" value="Unassembled WGS sequence"/>
</dbReference>
<evidence type="ECO:0000259" key="5">
    <source>
        <dbReference type="Pfam" id="PF15902"/>
    </source>
</evidence>
<dbReference type="SUPFAM" id="SSF110296">
    <property type="entry name" value="Oligoxyloglucan reducing end-specific cellobiohydrolase"/>
    <property type="match status" value="3"/>
</dbReference>
<dbReference type="Pfam" id="PF18962">
    <property type="entry name" value="Por_Secre_tail"/>
    <property type="match status" value="1"/>
</dbReference>
<dbReference type="InterPro" id="IPR015943">
    <property type="entry name" value="WD40/YVTN_repeat-like_dom_sf"/>
</dbReference>
<accession>A0ABX1S348</accession>
<dbReference type="PANTHER" id="PTHR43739:SF5">
    <property type="entry name" value="EXO-ALPHA-SIALIDASE"/>
    <property type="match status" value="1"/>
</dbReference>
<keyword evidence="1 3" id="KW-0732">Signal</keyword>
<dbReference type="InterPro" id="IPR013783">
    <property type="entry name" value="Ig-like_fold"/>
</dbReference>
<feature type="domain" description="Secretion system C-terminal sorting" evidence="6">
    <location>
        <begin position="1019"/>
        <end position="1085"/>
    </location>
</feature>
<dbReference type="SUPFAM" id="SSF50370">
    <property type="entry name" value="Ricin B-like lectins"/>
    <property type="match status" value="1"/>
</dbReference>
<dbReference type="Pfam" id="PF17957">
    <property type="entry name" value="Big_7"/>
    <property type="match status" value="1"/>
</dbReference>
<dbReference type="PANTHER" id="PTHR43739">
    <property type="entry name" value="XYLOGLUCANASE (EUROFUNG)"/>
    <property type="match status" value="1"/>
</dbReference>
<dbReference type="InterPro" id="IPR000772">
    <property type="entry name" value="Ricin_B_lectin"/>
</dbReference>
<dbReference type="RefSeq" id="WP_169676862.1">
    <property type="nucleotide sequence ID" value="NZ_JABBHF010000014.1"/>
</dbReference>
<dbReference type="InterPro" id="IPR035992">
    <property type="entry name" value="Ricin_B-like_lectins"/>
</dbReference>